<name>A0A182ML81_9DIPT</name>
<sequence>MSANRKHYSSKEDIPKEGDEGGGGDDGGGGGGGSSASTEPNKHAKDEVDFVLTSSKANGASVTNGKKGQEDSITKTGVTLDKFNIFHLRRRPKSDPGTGPIAKHAASQQMASQQMKNGGAPPTSADETLKKKKSRFVKSASIARIFGNTYNTKKYDDSSALLKLQQFKRSFLNSEKFHKKDSGAGAPEDTDDGELQIGDSCYVNDSENSAKAIKSITRGLGRLLRRNCHSIDISRPDPEYKVSYLGNVLTGWAKAYVGGSAMHLEIIVGGCFDTTFCRQRWELDNRRTALLLALALGHTGGQQEVKKSSQFNLLGCRIMECEAGLGPSPEAVPVLRWVIA</sequence>
<reference evidence="2" key="2">
    <citation type="submission" date="2020-05" db="UniProtKB">
        <authorList>
            <consortium name="EnsemblMetazoa"/>
        </authorList>
    </citation>
    <scope>IDENTIFICATION</scope>
    <source>
        <strain evidence="2">A-37</strain>
    </source>
</reference>
<reference evidence="3" key="1">
    <citation type="submission" date="2013-09" db="EMBL/GenBank/DDBJ databases">
        <title>The Genome Sequence of Anopheles culicifacies species A.</title>
        <authorList>
            <consortium name="The Broad Institute Genomics Platform"/>
            <person name="Neafsey D.E."/>
            <person name="Besansky N."/>
            <person name="Howell P."/>
            <person name="Walton C."/>
            <person name="Young S.K."/>
            <person name="Zeng Q."/>
            <person name="Gargeya S."/>
            <person name="Fitzgerald M."/>
            <person name="Haas B."/>
            <person name="Abouelleil A."/>
            <person name="Allen A.W."/>
            <person name="Alvarado L."/>
            <person name="Arachchi H.M."/>
            <person name="Berlin A.M."/>
            <person name="Chapman S.B."/>
            <person name="Gainer-Dewar J."/>
            <person name="Goldberg J."/>
            <person name="Griggs A."/>
            <person name="Gujja S."/>
            <person name="Hansen M."/>
            <person name="Howarth C."/>
            <person name="Imamovic A."/>
            <person name="Ireland A."/>
            <person name="Larimer J."/>
            <person name="McCowan C."/>
            <person name="Murphy C."/>
            <person name="Pearson M."/>
            <person name="Poon T.W."/>
            <person name="Priest M."/>
            <person name="Roberts A."/>
            <person name="Saif S."/>
            <person name="Shea T."/>
            <person name="Sisk P."/>
            <person name="Sykes S."/>
            <person name="Wortman J."/>
            <person name="Nusbaum C."/>
            <person name="Birren B."/>
        </authorList>
    </citation>
    <scope>NUCLEOTIDE SEQUENCE [LARGE SCALE GENOMIC DNA]</scope>
    <source>
        <strain evidence="3">A-37</strain>
    </source>
</reference>
<feature type="compositionally biased region" description="Gly residues" evidence="1">
    <location>
        <begin position="24"/>
        <end position="34"/>
    </location>
</feature>
<evidence type="ECO:0000256" key="1">
    <source>
        <dbReference type="SAM" id="MobiDB-lite"/>
    </source>
</evidence>
<keyword evidence="3" id="KW-1185">Reference proteome</keyword>
<dbReference type="Proteomes" id="UP000075883">
    <property type="component" value="Unassembled WGS sequence"/>
</dbReference>
<feature type="compositionally biased region" description="Low complexity" evidence="1">
    <location>
        <begin position="105"/>
        <end position="115"/>
    </location>
</feature>
<protein>
    <submittedName>
        <fullName evidence="2">Uncharacterized protein</fullName>
    </submittedName>
</protein>
<feature type="region of interest" description="Disordered" evidence="1">
    <location>
        <begin position="1"/>
        <end position="133"/>
    </location>
</feature>
<dbReference type="AlphaFoldDB" id="A0A182ML81"/>
<evidence type="ECO:0000313" key="2">
    <source>
        <dbReference type="EnsemblMetazoa" id="ACUA020972-PA"/>
    </source>
</evidence>
<accession>A0A182ML81</accession>
<dbReference type="EMBL" id="AXCM01006722">
    <property type="status" value="NOT_ANNOTATED_CDS"/>
    <property type="molecule type" value="Genomic_DNA"/>
</dbReference>
<feature type="compositionally biased region" description="Basic and acidic residues" evidence="1">
    <location>
        <begin position="9"/>
        <end position="19"/>
    </location>
</feature>
<proteinExistence type="predicted"/>
<organism evidence="2 3">
    <name type="scientific">Anopheles culicifacies</name>
    <dbReference type="NCBI Taxonomy" id="139723"/>
    <lineage>
        <taxon>Eukaryota</taxon>
        <taxon>Metazoa</taxon>
        <taxon>Ecdysozoa</taxon>
        <taxon>Arthropoda</taxon>
        <taxon>Hexapoda</taxon>
        <taxon>Insecta</taxon>
        <taxon>Pterygota</taxon>
        <taxon>Neoptera</taxon>
        <taxon>Endopterygota</taxon>
        <taxon>Diptera</taxon>
        <taxon>Nematocera</taxon>
        <taxon>Culicoidea</taxon>
        <taxon>Culicidae</taxon>
        <taxon>Anophelinae</taxon>
        <taxon>Anopheles</taxon>
        <taxon>culicifacies species complex</taxon>
    </lineage>
</organism>
<dbReference type="EnsemblMetazoa" id="ACUA020972-RA">
    <property type="protein sequence ID" value="ACUA020972-PA"/>
    <property type="gene ID" value="ACUA020972"/>
</dbReference>
<evidence type="ECO:0000313" key="3">
    <source>
        <dbReference type="Proteomes" id="UP000075883"/>
    </source>
</evidence>
<feature type="compositionally biased region" description="Polar residues" evidence="1">
    <location>
        <begin position="52"/>
        <end position="66"/>
    </location>
</feature>
<dbReference type="VEuPathDB" id="VectorBase:ACUA020972"/>